<keyword evidence="2" id="KW-0808">Transferase</keyword>
<keyword evidence="3" id="KW-0133">Cell shape</keyword>
<dbReference type="InterPro" id="IPR000182">
    <property type="entry name" value="GNAT_dom"/>
</dbReference>
<dbReference type="PROSITE" id="PS51191">
    <property type="entry name" value="FEMABX"/>
    <property type="match status" value="1"/>
</dbReference>
<dbReference type="PANTHER" id="PTHR36174">
    <property type="entry name" value="LIPID II:GLYCINE GLYCYLTRANSFERASE"/>
    <property type="match status" value="1"/>
</dbReference>
<dbReference type="PANTHER" id="PTHR36174:SF1">
    <property type="entry name" value="LIPID II:GLYCINE GLYCYLTRANSFERASE"/>
    <property type="match status" value="1"/>
</dbReference>
<dbReference type="Gene3D" id="3.40.630.30">
    <property type="match status" value="2"/>
</dbReference>
<reference evidence="9" key="1">
    <citation type="journal article" date="2019" name="Int. J. Syst. Evol. Microbiol.">
        <title>The Global Catalogue of Microorganisms (GCM) 10K type strain sequencing project: providing services to taxonomists for standard genome sequencing and annotation.</title>
        <authorList>
            <consortium name="The Broad Institute Genomics Platform"/>
            <consortium name="The Broad Institute Genome Sequencing Center for Infectious Disease"/>
            <person name="Wu L."/>
            <person name="Ma J."/>
        </authorList>
    </citation>
    <scope>NUCLEOTIDE SEQUENCE [LARGE SCALE GENOMIC DNA]</scope>
    <source>
        <strain evidence="9">NBRC 106593</strain>
    </source>
</reference>
<dbReference type="EMBL" id="JBHSWJ010000002">
    <property type="protein sequence ID" value="MFC6715565.1"/>
    <property type="molecule type" value="Genomic_DNA"/>
</dbReference>
<evidence type="ECO:0000313" key="8">
    <source>
        <dbReference type="EMBL" id="MFC6715565.1"/>
    </source>
</evidence>
<sequence length="337" mass="37353">MALTTHGAPTTATPAGVSLVNDASTWDDLVDARGGHPLQCWGWGELKSGEHWRALRLAVYRNGEPIGGAQVLQRSLPGPLRPLLYVPRGPFADHGEQDEVTARIAQYCRDHVPATVLTIEPDTTTGPSGGPWRRTSNTILIPRTLILDLTRSEEALLSAMAKKTRQYIRKSGREGLDLRLVTTPEGIDQALSLYRETADRAGFAVHGEHYYQDVAARLGARSRLYTAYDDGQPVAFLWLAASRRTAFELYGGMNERGQALRANYTLKWHAIRECRRDGIERYDLNGLLNNGITTFKTGFADHEDLLAGTFDLPLSPIYPLWARGLPAAKRVVRAARR</sequence>
<keyword evidence="5" id="KW-0012">Acyltransferase</keyword>
<dbReference type="Pfam" id="PF13480">
    <property type="entry name" value="Acetyltransf_6"/>
    <property type="match status" value="1"/>
</dbReference>
<proteinExistence type="inferred from homology"/>
<protein>
    <submittedName>
        <fullName evidence="8">Lipid II:glycine glycyltransferase FemX</fullName>
    </submittedName>
</protein>
<organism evidence="8 9">
    <name type="scientific">Branchiibius cervicis</name>
    <dbReference type="NCBI Taxonomy" id="908252"/>
    <lineage>
        <taxon>Bacteria</taxon>
        <taxon>Bacillati</taxon>
        <taxon>Actinomycetota</taxon>
        <taxon>Actinomycetes</taxon>
        <taxon>Micrococcales</taxon>
        <taxon>Dermacoccaceae</taxon>
        <taxon>Branchiibius</taxon>
    </lineage>
</organism>
<evidence type="ECO:0000256" key="5">
    <source>
        <dbReference type="ARBA" id="ARBA00023315"/>
    </source>
</evidence>
<keyword evidence="6" id="KW-0961">Cell wall biogenesis/degradation</keyword>
<gene>
    <name evidence="8" type="ORF">ACFQBT_17775</name>
</gene>
<dbReference type="InterPro" id="IPR003447">
    <property type="entry name" value="FEMABX"/>
</dbReference>
<dbReference type="RefSeq" id="WP_377824778.1">
    <property type="nucleotide sequence ID" value="NZ_JBHSWJ010000002.1"/>
</dbReference>
<accession>A0ABW2AXI3</accession>
<comment type="similarity">
    <text evidence="1">Belongs to the FemABX family.</text>
</comment>
<feature type="domain" description="N-acetyltransferase" evidence="7">
    <location>
        <begin position="176"/>
        <end position="321"/>
    </location>
</feature>
<evidence type="ECO:0000256" key="2">
    <source>
        <dbReference type="ARBA" id="ARBA00022679"/>
    </source>
</evidence>
<name>A0ABW2AXI3_9MICO</name>
<evidence type="ECO:0000256" key="6">
    <source>
        <dbReference type="ARBA" id="ARBA00023316"/>
    </source>
</evidence>
<dbReference type="PROSITE" id="PS51186">
    <property type="entry name" value="GNAT"/>
    <property type="match status" value="1"/>
</dbReference>
<dbReference type="Proteomes" id="UP001596356">
    <property type="component" value="Unassembled WGS sequence"/>
</dbReference>
<evidence type="ECO:0000256" key="4">
    <source>
        <dbReference type="ARBA" id="ARBA00022984"/>
    </source>
</evidence>
<keyword evidence="4" id="KW-0573">Peptidoglycan synthesis</keyword>
<evidence type="ECO:0000313" key="9">
    <source>
        <dbReference type="Proteomes" id="UP001596356"/>
    </source>
</evidence>
<evidence type="ECO:0000256" key="3">
    <source>
        <dbReference type="ARBA" id="ARBA00022960"/>
    </source>
</evidence>
<dbReference type="SUPFAM" id="SSF55729">
    <property type="entry name" value="Acyl-CoA N-acyltransferases (Nat)"/>
    <property type="match status" value="2"/>
</dbReference>
<dbReference type="InterPro" id="IPR016181">
    <property type="entry name" value="Acyl_CoA_acyltransferase"/>
</dbReference>
<comment type="caution">
    <text evidence="8">The sequence shown here is derived from an EMBL/GenBank/DDBJ whole genome shotgun (WGS) entry which is preliminary data.</text>
</comment>
<keyword evidence="9" id="KW-1185">Reference proteome</keyword>
<evidence type="ECO:0000259" key="7">
    <source>
        <dbReference type="PROSITE" id="PS51186"/>
    </source>
</evidence>
<dbReference type="InterPro" id="IPR038740">
    <property type="entry name" value="BioF2-like_GNAT_dom"/>
</dbReference>
<dbReference type="InterPro" id="IPR050644">
    <property type="entry name" value="PG_Glycine_Bridge_Synth"/>
</dbReference>
<evidence type="ECO:0000256" key="1">
    <source>
        <dbReference type="ARBA" id="ARBA00009943"/>
    </source>
</evidence>